<feature type="compositionally biased region" description="Polar residues" evidence="1">
    <location>
        <begin position="51"/>
        <end position="62"/>
    </location>
</feature>
<keyword evidence="2" id="KW-0472">Membrane</keyword>
<keyword evidence="2" id="KW-0812">Transmembrane</keyword>
<organism evidence="3 4">
    <name type="scientific">Pleodorina starrii</name>
    <dbReference type="NCBI Taxonomy" id="330485"/>
    <lineage>
        <taxon>Eukaryota</taxon>
        <taxon>Viridiplantae</taxon>
        <taxon>Chlorophyta</taxon>
        <taxon>core chlorophytes</taxon>
        <taxon>Chlorophyceae</taxon>
        <taxon>CS clade</taxon>
        <taxon>Chlamydomonadales</taxon>
        <taxon>Volvocaceae</taxon>
        <taxon>Pleodorina</taxon>
    </lineage>
</organism>
<dbReference type="Proteomes" id="UP001165080">
    <property type="component" value="Unassembled WGS sequence"/>
</dbReference>
<sequence>MPTYCIRESAATAQPTATITAAEPLAAFSNAHPTIPAPALTQPSAIPALTKPSTFPAPTQPSAFPAPTQPSTVATPTQPSAFPTPTQPSAVPTPTSPSAFPAPSQPSAFPAPSQPSAFPAPSQPSAFSASTLPPFSPSLSSLSPLPPSSAFSPRLLSEKLEELLSLEGSDAIRPGRGTLKTLDLAAEPTNGADTGFTAAWGLDPESTGDYLFRIRVADQVWYRWVSVDLDPPSVSGALLVANSTVTLSNPVTASDDSAVLHLRYMLVQLTFSEPVREFDLAATLKLDGGANFITAECYSSEDAAAKIAAAAAAVVVAAPTMEAAAAPPTDVPPPPPAPPPPPNLLDIGIVQDTTSTASVVSRDDPQYIRSCLAVLYAREGSEPSVSLEEGSVNDVAGNANDTPLLLRTKLPDTVRVGLIRASRIGSVLVSALTRASASLSCAVYRSSSMMQSTYHIQMLSMSALLASPGVNATYRRIARELRWSVLSIQGNIPPLDRALSNPKEVDMAIGAIRTLGLAALQQISLGTSTAANTAAVQQKGATAADDAAGLEAPSSSTTVTEAVESLLAASTTLPQRDNAGRTLASKAVVAMTTESEEPLIRPVVGLPLLPADEPGADSRDALIAWLRSASQFAAASEDDNSTNGSSGANSGGSGDLRITRRIPTSLYVIGGGVAGSHGSDVVALDAHGRLLDTNAGWATREAPPPPLLPPDLQGGDGNAVAVTTQTFWVDDQDLLFTLCTATALMAATMLVHALLVLLYKRFIGPKLPAALQLPRVEVGVAGT</sequence>
<keyword evidence="4" id="KW-1185">Reference proteome</keyword>
<gene>
    <name evidence="3" type="primary">PLESTB002417</name>
    <name evidence="3" type="ORF">PLESTB_001562000</name>
</gene>
<feature type="region of interest" description="Disordered" evidence="1">
    <location>
        <begin position="635"/>
        <end position="656"/>
    </location>
</feature>
<dbReference type="AlphaFoldDB" id="A0A9W6BWT0"/>
<evidence type="ECO:0000256" key="1">
    <source>
        <dbReference type="SAM" id="MobiDB-lite"/>
    </source>
</evidence>
<keyword evidence="2" id="KW-1133">Transmembrane helix</keyword>
<protein>
    <submittedName>
        <fullName evidence="3">Uncharacterized protein</fullName>
    </submittedName>
</protein>
<dbReference type="EMBL" id="BRXU01000031">
    <property type="protein sequence ID" value="GLC59996.1"/>
    <property type="molecule type" value="Genomic_DNA"/>
</dbReference>
<feature type="transmembrane region" description="Helical" evidence="2">
    <location>
        <begin position="734"/>
        <end position="759"/>
    </location>
</feature>
<feature type="region of interest" description="Disordered" evidence="1">
    <location>
        <begin position="46"/>
        <end position="133"/>
    </location>
</feature>
<accession>A0A9W6BWT0</accession>
<proteinExistence type="predicted"/>
<feature type="compositionally biased region" description="Polar residues" evidence="1">
    <location>
        <begin position="69"/>
        <end position="81"/>
    </location>
</feature>
<evidence type="ECO:0000313" key="4">
    <source>
        <dbReference type="Proteomes" id="UP001165080"/>
    </source>
</evidence>
<evidence type="ECO:0000313" key="3">
    <source>
        <dbReference type="EMBL" id="GLC59996.1"/>
    </source>
</evidence>
<feature type="compositionally biased region" description="Low complexity" evidence="1">
    <location>
        <begin position="83"/>
        <end position="133"/>
    </location>
</feature>
<comment type="caution">
    <text evidence="3">The sequence shown here is derived from an EMBL/GenBank/DDBJ whole genome shotgun (WGS) entry which is preliminary data.</text>
</comment>
<reference evidence="3 4" key="1">
    <citation type="journal article" date="2023" name="Commun. Biol.">
        <title>Reorganization of the ancestral sex-determining regions during the evolution of trioecy in Pleodorina starrii.</title>
        <authorList>
            <person name="Takahashi K."/>
            <person name="Suzuki S."/>
            <person name="Kawai-Toyooka H."/>
            <person name="Yamamoto K."/>
            <person name="Hamaji T."/>
            <person name="Ootsuki R."/>
            <person name="Yamaguchi H."/>
            <person name="Kawachi M."/>
            <person name="Higashiyama T."/>
            <person name="Nozaki H."/>
        </authorList>
    </citation>
    <scope>NUCLEOTIDE SEQUENCE [LARGE SCALE GENOMIC DNA]</scope>
    <source>
        <strain evidence="3 4">NIES-4479</strain>
    </source>
</reference>
<evidence type="ECO:0000256" key="2">
    <source>
        <dbReference type="SAM" id="Phobius"/>
    </source>
</evidence>
<name>A0A9W6BWT0_9CHLO</name>